<dbReference type="SMART" id="SM00490">
    <property type="entry name" value="HELICc"/>
    <property type="match status" value="1"/>
</dbReference>
<dbReference type="GO" id="GO:0005829">
    <property type="term" value="C:cytosol"/>
    <property type="evidence" value="ECO:0007669"/>
    <property type="project" value="TreeGrafter"/>
</dbReference>
<dbReference type="Pfam" id="PF13156">
    <property type="entry name" value="Mrr_cat_2"/>
    <property type="match status" value="1"/>
</dbReference>
<dbReference type="InterPro" id="IPR003356">
    <property type="entry name" value="DNA_methylase_A-5"/>
</dbReference>
<dbReference type="GO" id="GO:0016787">
    <property type="term" value="F:hydrolase activity"/>
    <property type="evidence" value="ECO:0007669"/>
    <property type="project" value="UniProtKB-KW"/>
</dbReference>
<dbReference type="EvolutionaryTrace" id="A0A0M3KL05"/>
<sequence>MVAFWKECKMTKQTFDDLINQINTVSNDVQRERGTLFEKLTLAYLKNEPTYKALYQNVWLLSEVPESYGIPKKDTGVDLVAEQKNGDLVAIQAKFYTNKVGKSEINSFVAELGKSYYQRGLIVSTMDDWNSNARETIDQNEKGIEIIGLSDLRNSQIDWSQFNFERPENVVVKKPKKLRDYQQTAKENALAHFKENDRGQLIMAPGTGKTFTSLKISEALSKDKDGPFKVLYLVPSIQLLTQTLRGWNNDTELTMTSMAVTSDRDASRGTDGTEDIKASDIGYPATTSSKKILQNWHDFESLPKQTDMLVVFSTYQSIEVIGEAQKEGFPEFDFIISDEAHRTTGAHEAAKEASAFSKVHSNNNVKGLKRMYQTATPKIYGESAKKNAKDKSILLSSMDDESKYGEVFFRMGFGQAVSRDILTDYKVMVLAVDEAAIQKDMQRTLADPENGLNIDDVGRIVGIWNGMMRRNGYKNPIKNSPYDGAPLERAIAFTRTIEESKKVSSQFEEVVNEYISEAIEDESIHLSMRHADGQMNALQKGEVLDWLANPNKPADEARIVSNVRFLTEGIDIPTLDAVIFLSPKKSQVDIVQAVGRIMRKAEGKDYGYIILPIVIPTGEKPETILDNNKNYETVWQVINALRSVDERFEAMIDKLNMAKPKQLKVIGVGSSPDQVNDQDKTTENTPVQTELEFEWDKFEGAIFGKIVQKVGDRKYLENWSKDVAKIAERQINWIKNKLSDKKDPISLEFKKFVSSLQHNINDSIDEKQAAEMLSQHLITKPIFEALFSEYSFVNQNPVSQAMESIVSELEKAGFAKEQENLEPLYESVRMRAEGIEKAEDKQKIIVTLYDKFFKTAFKATTERLGIVFTPIEVVDFIVHSVDDVLKKHFGKSLASKDVHILDPFTGTGTFIVRTLTYLKEQMDAGEISLADITRKFMKELHANEIVLLSYYIAAINIESTFDEINGDEEGYVPFEGIVLTDTFESTETEDTLDDDYFGTNDERLKRQQKVPITVIMGNPPYSAKQKNEDGNQIRTTYEKLDASLQNSWVETSTATNKNNLFDSYIRAMRWSSDRISDNGVIGFITNNSFIDGNAMDGMRQSLLEEFSDIYVLNLKGGIRGKTKDQSALEGGNIFDIMTGVTIIMLIKKSDYTVEGRIHYLDIGNNLDKYQKLEKLKNWKSLNGATSEFQNIIPNEKGDWINQRNSNFDELISLGNKKGSDSLFIDYTGGLKTGRDNWSWNFSKEQVELSMKSSIDYYNQYLGDTNIYKEDVPDISWTRSLKQRFERRETQSWQGERMYLGMYRPFTKKHVYYAQAWIDRQYQMTKVLPSSTSSNLMISLSNKTGGKQFSTLIVDVLPDVNLFTGGSQNLPKYLYRNNDTGNLFDNSEKYSAIRHEVLNKLPNLSEEDAMYYVYGLFHSIQYGKVYYEDLAKSFPKIPNVKHKEKYIKIGKELADLHLNYENQPICEGIDVQISELNYRVKKMKHPKKGVLDTIIYNESITIKNIPEKAYEYVVNGRPAIEWIINQYQVKTDKKSGITDDPNEFSDDPKYILNLLLSVITVSMRTLELIDELPEFEIQE</sequence>
<feature type="region of interest" description="Disordered" evidence="3">
    <location>
        <begin position="261"/>
        <end position="280"/>
    </location>
</feature>
<dbReference type="Gene3D" id="3.40.50.150">
    <property type="entry name" value="Vaccinia Virus protein VP39"/>
    <property type="match status" value="1"/>
</dbReference>
<dbReference type="Pfam" id="PF22240">
    <property type="entry name" value="ISP_coupler"/>
    <property type="match status" value="1"/>
</dbReference>
<dbReference type="InterPro" id="IPR041635">
    <property type="entry name" value="Type_ISP_LLaBIII_C"/>
</dbReference>
<accession>A0A0M3KL05</accession>
<dbReference type="SMART" id="SM00487">
    <property type="entry name" value="DEXDc"/>
    <property type="match status" value="1"/>
</dbReference>
<feature type="domain" description="Helicase ATP-binding" evidence="4">
    <location>
        <begin position="190"/>
        <end position="395"/>
    </location>
</feature>
<dbReference type="Pfam" id="PF02384">
    <property type="entry name" value="N6_Mtase"/>
    <property type="match status" value="1"/>
</dbReference>
<dbReference type="InterPro" id="IPR001650">
    <property type="entry name" value="Helicase_C-like"/>
</dbReference>
<dbReference type="SUPFAM" id="SSF52540">
    <property type="entry name" value="P-loop containing nucleoside triphosphate hydrolases"/>
    <property type="match status" value="1"/>
</dbReference>
<dbReference type="InterPro" id="IPR050742">
    <property type="entry name" value="Helicase_Restrict-Modif_Enz"/>
</dbReference>
<dbReference type="GO" id="GO:0003677">
    <property type="term" value="F:DNA binding"/>
    <property type="evidence" value="ECO:0007669"/>
    <property type="project" value="InterPro"/>
</dbReference>
<proteinExistence type="evidence at protein level"/>
<dbReference type="InterPro" id="IPR027417">
    <property type="entry name" value="P-loop_NTPase"/>
</dbReference>
<keyword evidence="6 7" id="KW-0002">3D-structure</keyword>
<dbReference type="PDB" id="4XQK">
    <property type="method" value="X-ray"/>
    <property type="resolution" value="2.70 A"/>
    <property type="chains" value="A/B=1-1578"/>
</dbReference>
<dbReference type="PROSITE" id="PS51192">
    <property type="entry name" value="HELICASE_ATP_BIND_1"/>
    <property type="match status" value="1"/>
</dbReference>
<dbReference type="CDD" id="cd17926">
    <property type="entry name" value="DEXHc_RE"/>
    <property type="match status" value="1"/>
</dbReference>
<evidence type="ECO:0000259" key="5">
    <source>
        <dbReference type="PROSITE" id="PS51194"/>
    </source>
</evidence>
<evidence type="ECO:0007829" key="7">
    <source>
        <dbReference type="PDB" id="4XQK"/>
    </source>
</evidence>
<dbReference type="Pfam" id="PF00271">
    <property type="entry name" value="Helicase_C"/>
    <property type="match status" value="1"/>
</dbReference>
<dbReference type="InterPro" id="IPR014001">
    <property type="entry name" value="Helicase_ATP-bd"/>
</dbReference>
<dbReference type="InterPro" id="IPR011335">
    <property type="entry name" value="Restrct_endonuc-II-like"/>
</dbReference>
<keyword evidence="2" id="KW-0227">DNA damage</keyword>
<dbReference type="Gene3D" id="3.40.50.300">
    <property type="entry name" value="P-loop containing nucleotide triphosphate hydrolases"/>
    <property type="match status" value="2"/>
</dbReference>
<dbReference type="PANTHER" id="PTHR47396:SF1">
    <property type="entry name" value="ATP-DEPENDENT HELICASE IRC3-RELATED"/>
    <property type="match status" value="1"/>
</dbReference>
<dbReference type="InterPro" id="IPR029063">
    <property type="entry name" value="SAM-dependent_MTases_sf"/>
</dbReference>
<dbReference type="InterPro" id="IPR006935">
    <property type="entry name" value="Helicase/UvrB_N"/>
</dbReference>
<dbReference type="InterPro" id="IPR039442">
    <property type="entry name" value="Mrr-like_dom"/>
</dbReference>
<feature type="domain" description="Helicase C-terminal" evidence="5">
    <location>
        <begin position="486"/>
        <end position="656"/>
    </location>
</feature>
<keyword evidence="2" id="KW-0742">SOS response</keyword>
<keyword evidence="1" id="KW-0378">Hydrolase</keyword>
<evidence type="ECO:0000256" key="3">
    <source>
        <dbReference type="SAM" id="MobiDB-lite"/>
    </source>
</evidence>
<dbReference type="SMR" id="A0A0M3KL05"/>
<dbReference type="CDD" id="cd22333">
    <property type="entry name" value="LlaBIII_nuclease-like"/>
    <property type="match status" value="1"/>
</dbReference>
<dbReference type="PROSITE" id="PS51194">
    <property type="entry name" value="HELICASE_CTER"/>
    <property type="match status" value="1"/>
</dbReference>
<dbReference type="GO" id="GO:0008170">
    <property type="term" value="F:N-methyltransferase activity"/>
    <property type="evidence" value="ECO:0007669"/>
    <property type="project" value="InterPro"/>
</dbReference>
<evidence type="ECO:0000313" key="6">
    <source>
        <dbReference type="PDB" id="4XQK"/>
    </source>
</evidence>
<dbReference type="SUPFAM" id="SSF53335">
    <property type="entry name" value="S-adenosyl-L-methionine-dependent methyltransferases"/>
    <property type="match status" value="1"/>
</dbReference>
<reference evidence="6 7" key="1">
    <citation type="journal article" date="2015" name="Nat. Chem. Biol.">
        <title>Translocation-coupled DNA cleavage by the Type ISP restriction-modification enzymes.</title>
        <authorList>
            <person name="Chand M.K."/>
            <person name="Nirwan N."/>
            <person name="Diffin F.M."/>
            <person name="van Aelst K."/>
            <person name="Kulkarni M."/>
            <person name="Pernstich C."/>
            <person name="Szczelkun M.D."/>
            <person name="Saikrishnan K."/>
        </authorList>
    </citation>
    <scope>X-RAY CRYSTALLOGRAPHY (2.70 ANGSTROMS)</scope>
    <source>
        <strain evidence="6">W10</strain>
    </source>
</reference>
<dbReference type="InterPro" id="IPR053980">
    <property type="entry name" value="ISP_coupler"/>
</dbReference>
<dbReference type="PRINTS" id="PR00507">
    <property type="entry name" value="N12N6MTFRASE"/>
</dbReference>
<dbReference type="SUPFAM" id="SSF52980">
    <property type="entry name" value="Restriction endonuclease-like"/>
    <property type="match status" value="1"/>
</dbReference>
<evidence type="ECO:0000256" key="1">
    <source>
        <dbReference type="ARBA" id="ARBA00022801"/>
    </source>
</evidence>
<dbReference type="Pfam" id="PF18135">
    <property type="entry name" value="Type_ISP_C"/>
    <property type="match status" value="1"/>
</dbReference>
<protein>
    <submittedName>
        <fullName evidence="6">LlaBIII</fullName>
    </submittedName>
</protein>
<organism evidence="6">
    <name type="scientific">Lactococcus lactis subsp. cremoris</name>
    <name type="common">Streptococcus cremoris</name>
    <dbReference type="NCBI Taxonomy" id="1359"/>
    <lineage>
        <taxon>Bacteria</taxon>
        <taxon>Bacillati</taxon>
        <taxon>Bacillota</taxon>
        <taxon>Bacilli</taxon>
        <taxon>Lactobacillales</taxon>
        <taxon>Streptococcaceae</taxon>
        <taxon>Lactococcus</taxon>
    </lineage>
</organism>
<dbReference type="GO" id="GO:0009432">
    <property type="term" value="P:SOS response"/>
    <property type="evidence" value="ECO:0007669"/>
    <property type="project" value="UniProtKB-KW"/>
</dbReference>
<dbReference type="GO" id="GO:0005524">
    <property type="term" value="F:ATP binding"/>
    <property type="evidence" value="ECO:0007669"/>
    <property type="project" value="InterPro"/>
</dbReference>
<evidence type="ECO:0000256" key="2">
    <source>
        <dbReference type="ARBA" id="ARBA00023236"/>
    </source>
</evidence>
<dbReference type="PANTHER" id="PTHR47396">
    <property type="entry name" value="TYPE I RESTRICTION ENZYME ECOKI R PROTEIN"/>
    <property type="match status" value="1"/>
</dbReference>
<dbReference type="PDBsum" id="4XQK"/>
<dbReference type="Pfam" id="PF04851">
    <property type="entry name" value="ResIII"/>
    <property type="match status" value="1"/>
</dbReference>
<name>A0A0M3KL05_LACLC</name>
<evidence type="ECO:0000259" key="4">
    <source>
        <dbReference type="PROSITE" id="PS51192"/>
    </source>
</evidence>